<dbReference type="SUPFAM" id="SSF56925">
    <property type="entry name" value="OMPA-like"/>
    <property type="match status" value="1"/>
</dbReference>
<dbReference type="Pfam" id="PF13505">
    <property type="entry name" value="OMP_b-brl"/>
    <property type="match status" value="1"/>
</dbReference>
<evidence type="ECO:0000256" key="1">
    <source>
        <dbReference type="ARBA" id="ARBA00022729"/>
    </source>
</evidence>
<evidence type="ECO:0000259" key="3">
    <source>
        <dbReference type="Pfam" id="PF13505"/>
    </source>
</evidence>
<evidence type="ECO:0000313" key="5">
    <source>
        <dbReference type="Proteomes" id="UP000322110"/>
    </source>
</evidence>
<gene>
    <name evidence="4" type="ORF">F0Q34_18540</name>
</gene>
<dbReference type="OrthoDB" id="189250at2"/>
<feature type="chain" id="PRO_5023065908" evidence="2">
    <location>
        <begin position="22"/>
        <end position="262"/>
    </location>
</feature>
<dbReference type="RefSeq" id="WP_149813743.1">
    <property type="nucleotide sequence ID" value="NZ_VUKA01000016.1"/>
</dbReference>
<keyword evidence="5" id="KW-1185">Reference proteome</keyword>
<dbReference type="InterPro" id="IPR011250">
    <property type="entry name" value="OMP/PagP_B-barrel"/>
</dbReference>
<proteinExistence type="predicted"/>
<evidence type="ECO:0000313" key="4">
    <source>
        <dbReference type="EMBL" id="KAA2211768.1"/>
    </source>
</evidence>
<feature type="signal peptide" evidence="2">
    <location>
        <begin position="1"/>
        <end position="21"/>
    </location>
</feature>
<sequence>MSLKKALLAATMMSLPLAAHAQQPVTGVYLGAGAGYNYLQDSDTNYGPGRGVQSTEFDHGFGGVLSLGYGFGNGLRAEVEGNYRQNEVDSIGNLPGIGGTVRSYGAMVNALYDFNLGLPVVPYVGAGVGYVWHDYDTVRSRGTPANAGINSVTIDDDDGQFAYQGIAGLAFPIAAVPGLAITAEYRFLGTLQPEFTAVTRGPTGAAIRSKAETDNYNHSAFIGIRYAFNQPVPPAPVPVAPAPAAAPAPARTYLVFFDFDRA</sequence>
<keyword evidence="1 2" id="KW-0732">Signal</keyword>
<feature type="non-terminal residue" evidence="4">
    <location>
        <position position="262"/>
    </location>
</feature>
<name>A0A5B2TD45_9PROT</name>
<organism evidence="4 5">
    <name type="scientific">Teichococcus oryzae</name>
    <dbReference type="NCBI Taxonomy" id="1608942"/>
    <lineage>
        <taxon>Bacteria</taxon>
        <taxon>Pseudomonadati</taxon>
        <taxon>Pseudomonadota</taxon>
        <taxon>Alphaproteobacteria</taxon>
        <taxon>Acetobacterales</taxon>
        <taxon>Roseomonadaceae</taxon>
        <taxon>Roseomonas</taxon>
    </lineage>
</organism>
<dbReference type="EMBL" id="VUKA01000016">
    <property type="protein sequence ID" value="KAA2211768.1"/>
    <property type="molecule type" value="Genomic_DNA"/>
</dbReference>
<evidence type="ECO:0000256" key="2">
    <source>
        <dbReference type="SAM" id="SignalP"/>
    </source>
</evidence>
<comment type="caution">
    <text evidence="4">The sequence shown here is derived from an EMBL/GenBank/DDBJ whole genome shotgun (WGS) entry which is preliminary data.</text>
</comment>
<dbReference type="AlphaFoldDB" id="A0A5B2TD45"/>
<reference evidence="4 5" key="1">
    <citation type="journal article" date="2015" name="Int. J. Syst. Evol. Microbiol.">
        <title>Roseomonas oryzae sp. nov., isolated from paddy rhizosphere soil.</title>
        <authorList>
            <person name="Ramaprasad E.V."/>
            <person name="Sasikala Ch."/>
            <person name="Ramana Ch.V."/>
        </authorList>
    </citation>
    <scope>NUCLEOTIDE SEQUENCE [LARGE SCALE GENOMIC DNA]</scope>
    <source>
        <strain evidence="4 5">KCTC 42542</strain>
    </source>
</reference>
<accession>A0A5B2TD45</accession>
<dbReference type="Proteomes" id="UP000322110">
    <property type="component" value="Unassembled WGS sequence"/>
</dbReference>
<dbReference type="Gene3D" id="2.40.160.20">
    <property type="match status" value="1"/>
</dbReference>
<dbReference type="InterPro" id="IPR027385">
    <property type="entry name" value="Beta-barrel_OMP"/>
</dbReference>
<feature type="domain" description="Outer membrane protein beta-barrel" evidence="3">
    <location>
        <begin position="8"/>
        <end position="190"/>
    </location>
</feature>
<protein>
    <submittedName>
        <fullName evidence="4">Porin family protein</fullName>
    </submittedName>
</protein>